<proteinExistence type="inferred from homology"/>
<evidence type="ECO:0000256" key="1">
    <source>
        <dbReference type="ARBA" id="ARBA00009477"/>
    </source>
</evidence>
<dbReference type="Gene3D" id="2.40.50.100">
    <property type="match status" value="1"/>
</dbReference>
<evidence type="ECO:0000256" key="2">
    <source>
        <dbReference type="SAM" id="SignalP"/>
    </source>
</evidence>
<evidence type="ECO:0000259" key="4">
    <source>
        <dbReference type="Pfam" id="PF25967"/>
    </source>
</evidence>
<comment type="similarity">
    <text evidence="1">Belongs to the membrane fusion protein (MFP) (TC 8.A.1) family.</text>
</comment>
<dbReference type="RefSeq" id="WP_092983551.1">
    <property type="nucleotide sequence ID" value="NZ_FOYQ01000002.1"/>
</dbReference>
<dbReference type="Pfam" id="PF25967">
    <property type="entry name" value="RND-MFP_C"/>
    <property type="match status" value="1"/>
</dbReference>
<evidence type="ECO:0000313" key="6">
    <source>
        <dbReference type="Proteomes" id="UP000199534"/>
    </source>
</evidence>
<dbReference type="GO" id="GO:0015562">
    <property type="term" value="F:efflux transmembrane transporter activity"/>
    <property type="evidence" value="ECO:0007669"/>
    <property type="project" value="InterPro"/>
</dbReference>
<dbReference type="NCBIfam" id="TIGR01730">
    <property type="entry name" value="RND_mfp"/>
    <property type="match status" value="1"/>
</dbReference>
<dbReference type="STRING" id="400055.SAMN04490243_2846"/>
<dbReference type="EMBL" id="FOYQ01000002">
    <property type="protein sequence ID" value="SFR54937.1"/>
    <property type="molecule type" value="Genomic_DNA"/>
</dbReference>
<dbReference type="AlphaFoldDB" id="A0A1I6HKR9"/>
<keyword evidence="6" id="KW-1185">Reference proteome</keyword>
<dbReference type="GO" id="GO:1990281">
    <property type="term" value="C:efflux pump complex"/>
    <property type="evidence" value="ECO:0007669"/>
    <property type="project" value="TreeGrafter"/>
</dbReference>
<dbReference type="Gene3D" id="2.40.30.170">
    <property type="match status" value="1"/>
</dbReference>
<dbReference type="OrthoDB" id="1185083at2"/>
<dbReference type="InterPro" id="IPR058792">
    <property type="entry name" value="Beta-barrel_RND_2"/>
</dbReference>
<feature type="signal peptide" evidence="2">
    <location>
        <begin position="1"/>
        <end position="22"/>
    </location>
</feature>
<protein>
    <submittedName>
        <fullName evidence="5">Barrel-sandwich domain of CusB or HlyD membrane-fusion</fullName>
    </submittedName>
</protein>
<dbReference type="PANTHER" id="PTHR30469">
    <property type="entry name" value="MULTIDRUG RESISTANCE PROTEIN MDTA"/>
    <property type="match status" value="1"/>
</dbReference>
<feature type="chain" id="PRO_5011453806" evidence="2">
    <location>
        <begin position="23"/>
        <end position="362"/>
    </location>
</feature>
<dbReference type="PANTHER" id="PTHR30469:SF15">
    <property type="entry name" value="HLYD FAMILY OF SECRETION PROTEINS"/>
    <property type="match status" value="1"/>
</dbReference>
<dbReference type="Gene3D" id="2.40.420.20">
    <property type="match status" value="1"/>
</dbReference>
<dbReference type="Gene3D" id="1.10.287.470">
    <property type="entry name" value="Helix hairpin bin"/>
    <property type="match status" value="1"/>
</dbReference>
<evidence type="ECO:0000259" key="3">
    <source>
        <dbReference type="Pfam" id="PF25954"/>
    </source>
</evidence>
<evidence type="ECO:0000313" key="5">
    <source>
        <dbReference type="EMBL" id="SFR54937.1"/>
    </source>
</evidence>
<feature type="domain" description="CusB-like beta-barrel" evidence="3">
    <location>
        <begin position="210"/>
        <end position="279"/>
    </location>
</feature>
<name>A0A1I6HKR9_9FLAO</name>
<feature type="domain" description="Multidrug resistance protein MdtA-like C-terminal permuted SH3" evidence="4">
    <location>
        <begin position="289"/>
        <end position="352"/>
    </location>
</feature>
<dbReference type="Proteomes" id="UP000199534">
    <property type="component" value="Unassembled WGS sequence"/>
</dbReference>
<dbReference type="PROSITE" id="PS51257">
    <property type="entry name" value="PROKAR_LIPOPROTEIN"/>
    <property type="match status" value="1"/>
</dbReference>
<organism evidence="5 6">
    <name type="scientific">Robiginitalea myxolifaciens</name>
    <dbReference type="NCBI Taxonomy" id="400055"/>
    <lineage>
        <taxon>Bacteria</taxon>
        <taxon>Pseudomonadati</taxon>
        <taxon>Bacteroidota</taxon>
        <taxon>Flavobacteriia</taxon>
        <taxon>Flavobacteriales</taxon>
        <taxon>Flavobacteriaceae</taxon>
        <taxon>Robiginitalea</taxon>
    </lineage>
</organism>
<dbReference type="SUPFAM" id="SSF111369">
    <property type="entry name" value="HlyD-like secretion proteins"/>
    <property type="match status" value="1"/>
</dbReference>
<gene>
    <name evidence="5" type="ORF">SAMN04490243_2846</name>
</gene>
<dbReference type="InterPro" id="IPR006143">
    <property type="entry name" value="RND_pump_MFP"/>
</dbReference>
<dbReference type="Pfam" id="PF25954">
    <property type="entry name" value="Beta-barrel_RND_2"/>
    <property type="match status" value="1"/>
</dbReference>
<sequence>MKFNRLARNLSAALLLATLGCAGEKEEQKELVRPVEYQKVSYANGAEQRTFSGTARTEKIINLSFRSSGILIQLDIRLGQVVKKGQLLGKLDNVESRLNYERSVTSLNSAESQMNTAKLSLDRIRVLYEKGSASLTDFESAKNSYRNAQQSYESAKRSVSIGQEQVNYGFLYAPEDGVITSVTAEVDENISPGQTIAVLNAGTEMEIALGLPESIINQVEVGMPVAITLSSLAEQEFQGTVTELSPAIDVNTATYPARVKLNKASEDVKTGMAANVTFAFAEDENHQRALRVPANSVGEDSSGRFVFLVVQEGDKATVKKNLVKVGNLNSSGFEIIEGLQEGQLIATAGLQTLLDGQEVSLQ</sequence>
<keyword evidence="2" id="KW-0732">Signal</keyword>
<dbReference type="InterPro" id="IPR058627">
    <property type="entry name" value="MdtA-like_C"/>
</dbReference>
<accession>A0A1I6HKR9</accession>
<reference evidence="5 6" key="1">
    <citation type="submission" date="2016-10" db="EMBL/GenBank/DDBJ databases">
        <authorList>
            <person name="de Groot N.N."/>
        </authorList>
    </citation>
    <scope>NUCLEOTIDE SEQUENCE [LARGE SCALE GENOMIC DNA]</scope>
    <source>
        <strain evidence="5 6">DSM 21019</strain>
    </source>
</reference>